<reference evidence="1" key="1">
    <citation type="submission" date="2014-11" db="EMBL/GenBank/DDBJ databases">
        <authorList>
            <person name="Amaro Gonzalez C."/>
        </authorList>
    </citation>
    <scope>NUCLEOTIDE SEQUENCE</scope>
</reference>
<reference evidence="1" key="2">
    <citation type="journal article" date="2015" name="Fish Shellfish Immunol.">
        <title>Early steps in the European eel (Anguilla anguilla)-Vibrio vulnificus interaction in the gills: Role of the RtxA13 toxin.</title>
        <authorList>
            <person name="Callol A."/>
            <person name="Pajuelo D."/>
            <person name="Ebbesson L."/>
            <person name="Teles M."/>
            <person name="MacKenzie S."/>
            <person name="Amaro C."/>
        </authorList>
    </citation>
    <scope>NUCLEOTIDE SEQUENCE</scope>
</reference>
<protein>
    <submittedName>
        <fullName evidence="1">Uncharacterized protein</fullName>
    </submittedName>
</protein>
<accession>A0A0E9QKF3</accession>
<proteinExistence type="predicted"/>
<sequence length="13" mass="1507">MVYTECIVHIISV</sequence>
<dbReference type="EMBL" id="GBXM01091216">
    <property type="protein sequence ID" value="JAH17361.1"/>
    <property type="molecule type" value="Transcribed_RNA"/>
</dbReference>
<name>A0A0E9QKF3_ANGAN</name>
<evidence type="ECO:0000313" key="1">
    <source>
        <dbReference type="EMBL" id="JAH17361.1"/>
    </source>
</evidence>
<organism evidence="1">
    <name type="scientific">Anguilla anguilla</name>
    <name type="common">European freshwater eel</name>
    <name type="synonym">Muraena anguilla</name>
    <dbReference type="NCBI Taxonomy" id="7936"/>
    <lineage>
        <taxon>Eukaryota</taxon>
        <taxon>Metazoa</taxon>
        <taxon>Chordata</taxon>
        <taxon>Craniata</taxon>
        <taxon>Vertebrata</taxon>
        <taxon>Euteleostomi</taxon>
        <taxon>Actinopterygii</taxon>
        <taxon>Neopterygii</taxon>
        <taxon>Teleostei</taxon>
        <taxon>Anguilliformes</taxon>
        <taxon>Anguillidae</taxon>
        <taxon>Anguilla</taxon>
    </lineage>
</organism>